<dbReference type="Gene3D" id="2.70.150.10">
    <property type="entry name" value="Calcium-transporting ATPase, cytoplasmic transduction domain A"/>
    <property type="match status" value="1"/>
</dbReference>
<dbReference type="GO" id="GO:0005524">
    <property type="term" value="F:ATP binding"/>
    <property type="evidence" value="ECO:0007669"/>
    <property type="project" value="UniProtKB-UniRule"/>
</dbReference>
<evidence type="ECO:0000256" key="8">
    <source>
        <dbReference type="ARBA" id="ARBA00022967"/>
    </source>
</evidence>
<evidence type="ECO:0000256" key="5">
    <source>
        <dbReference type="ARBA" id="ARBA00022723"/>
    </source>
</evidence>
<dbReference type="SFLD" id="SFLDF00027">
    <property type="entry name" value="p-type_atpase"/>
    <property type="match status" value="1"/>
</dbReference>
<dbReference type="GO" id="GO:0043682">
    <property type="term" value="F:P-type divalent copper transporter activity"/>
    <property type="evidence" value="ECO:0007669"/>
    <property type="project" value="TreeGrafter"/>
</dbReference>
<sequence length="760" mass="80649">MNAAEPSRQRQNAVLIVPGMGSDHCAGLVSQSLRRLRGVVELSTSIASHKVHIEFDAGQTDLDALKQAVEQAGYEVARAELAGTRGEPSGIEEEEQYLRDAWRRMWLAGVPTTLIMLIMAVQMFWFMLPGYLAMVALLAAVPVFIAGASTHASAWKALRNHTANMDVLISLGSLPPYFIGLVGFFFPMTSFIEMAATITTFHLIGRYLEARAKGRASQAIRKMLELGAKSAVLLRDGVEVQVPIEAVVVGDLMLVRPGEKIPSDGEVVEGNSHIDESLATGEPLPKEKGPGDPVIGATLNKEGLLRVRATKVGQDTFLAQVIDLVEHAQSSKVPIQEFADRMTGRFVPVVLLISLASLAVWLIAGESLRGILVWGATWLPWVDAELSSPLVGLLSAVAVLVIACPCALGLATPTALMVGAGRGAELGILYRSGTAIQMFKDIKVMVLDKTGTLTLGKPVVTDCLAGEGIDEHELLRLATSVEYGSEHPIAQAMVERIKELSLELGGLSEFQALNGLGVQGQVDGQLIRVGNARWMQECRVDTAVLAGQLEALENQGKTALYVARAQQLIGVIAVADSLKEDAQAAIAALRALGIHTVMLTGDNQRAAAHIAAQVGIDSVHANVLPSGKVEVIRQLQAEYGQWVAMVGDGINDAPALKQANVGIAIGSGADVAMEAADVILIGGRLSGLVEAAQLSRLTFRKIVENLIWASAYNVAAIPIAAVGLLHPMIGVIAMTASSLSVIANSLLLKRSPLSVIRSTH</sequence>
<organism evidence="13 14">
    <name type="scientific">Pseudomonas borbori</name>
    <dbReference type="NCBI Taxonomy" id="289003"/>
    <lineage>
        <taxon>Bacteria</taxon>
        <taxon>Pseudomonadati</taxon>
        <taxon>Pseudomonadota</taxon>
        <taxon>Gammaproteobacteria</taxon>
        <taxon>Pseudomonadales</taxon>
        <taxon>Pseudomonadaceae</taxon>
        <taxon>Pseudomonas</taxon>
    </lineage>
</organism>
<dbReference type="SUPFAM" id="SSF81653">
    <property type="entry name" value="Calcium ATPase, transduction domain A"/>
    <property type="match status" value="1"/>
</dbReference>
<evidence type="ECO:0000256" key="2">
    <source>
        <dbReference type="ARBA" id="ARBA00006024"/>
    </source>
</evidence>
<feature type="transmembrane region" description="Helical" evidence="11">
    <location>
        <begin position="731"/>
        <end position="748"/>
    </location>
</feature>
<dbReference type="NCBIfam" id="TIGR01525">
    <property type="entry name" value="ATPase-IB_hvy"/>
    <property type="match status" value="1"/>
</dbReference>
<evidence type="ECO:0000256" key="11">
    <source>
        <dbReference type="RuleBase" id="RU362081"/>
    </source>
</evidence>
<protein>
    <submittedName>
        <fullName evidence="13">Cu+-exporting ATPase</fullName>
    </submittedName>
</protein>
<dbReference type="PRINTS" id="PR00119">
    <property type="entry name" value="CATATPASE"/>
</dbReference>
<comment type="similarity">
    <text evidence="2 11">Belongs to the cation transport ATPase (P-type) (TC 3.A.3) family. Type IB subfamily.</text>
</comment>
<dbReference type="InterPro" id="IPR023214">
    <property type="entry name" value="HAD_sf"/>
</dbReference>
<reference evidence="14" key="1">
    <citation type="submission" date="2016-10" db="EMBL/GenBank/DDBJ databases">
        <authorList>
            <person name="Varghese N."/>
            <person name="Submissions S."/>
        </authorList>
    </citation>
    <scope>NUCLEOTIDE SEQUENCE [LARGE SCALE GENOMIC DNA]</scope>
    <source>
        <strain evidence="14">DSM 17834</strain>
    </source>
</reference>
<dbReference type="InterPro" id="IPR008250">
    <property type="entry name" value="ATPase_P-typ_transduc_dom_A_sf"/>
</dbReference>
<evidence type="ECO:0000256" key="7">
    <source>
        <dbReference type="ARBA" id="ARBA00022840"/>
    </source>
</evidence>
<dbReference type="PROSITE" id="PS50846">
    <property type="entry name" value="HMA_2"/>
    <property type="match status" value="1"/>
</dbReference>
<keyword evidence="3 11" id="KW-1003">Cell membrane</keyword>
<dbReference type="CDD" id="cd02094">
    <property type="entry name" value="P-type_ATPase_Cu-like"/>
    <property type="match status" value="1"/>
</dbReference>
<dbReference type="InterPro" id="IPR018303">
    <property type="entry name" value="ATPase_P-typ_P_site"/>
</dbReference>
<dbReference type="Pfam" id="PF00122">
    <property type="entry name" value="E1-E2_ATPase"/>
    <property type="match status" value="1"/>
</dbReference>
<feature type="transmembrane region" description="Helical" evidence="11">
    <location>
        <begin position="191"/>
        <end position="208"/>
    </location>
</feature>
<comment type="subcellular location">
    <subcellularLocation>
        <location evidence="1">Cell membrane</location>
        <topology evidence="1">Multi-pass membrane protein</topology>
    </subcellularLocation>
</comment>
<dbReference type="Pfam" id="PF00702">
    <property type="entry name" value="Hydrolase"/>
    <property type="match status" value="1"/>
</dbReference>
<keyword evidence="5 11" id="KW-0479">Metal-binding</keyword>
<feature type="transmembrane region" description="Helical" evidence="11">
    <location>
        <begin position="706"/>
        <end position="725"/>
    </location>
</feature>
<dbReference type="Pfam" id="PF00403">
    <property type="entry name" value="HMA"/>
    <property type="match status" value="1"/>
</dbReference>
<dbReference type="CDD" id="cd00371">
    <property type="entry name" value="HMA"/>
    <property type="match status" value="1"/>
</dbReference>
<accession>A0A1I5MT94</accession>
<evidence type="ECO:0000256" key="1">
    <source>
        <dbReference type="ARBA" id="ARBA00004651"/>
    </source>
</evidence>
<keyword evidence="8" id="KW-1278">Translocase</keyword>
<dbReference type="PANTHER" id="PTHR43520">
    <property type="entry name" value="ATP7, ISOFORM B"/>
    <property type="match status" value="1"/>
</dbReference>
<dbReference type="SUPFAM" id="SSF81665">
    <property type="entry name" value="Calcium ATPase, transmembrane domain M"/>
    <property type="match status" value="1"/>
</dbReference>
<keyword evidence="10 11" id="KW-0472">Membrane</keyword>
<evidence type="ECO:0000256" key="3">
    <source>
        <dbReference type="ARBA" id="ARBA00022475"/>
    </source>
</evidence>
<dbReference type="NCBIfam" id="TIGR01494">
    <property type="entry name" value="ATPase_P-type"/>
    <property type="match status" value="2"/>
</dbReference>
<dbReference type="PANTHER" id="PTHR43520:SF8">
    <property type="entry name" value="P-TYPE CU(+) TRANSPORTER"/>
    <property type="match status" value="1"/>
</dbReference>
<evidence type="ECO:0000256" key="6">
    <source>
        <dbReference type="ARBA" id="ARBA00022741"/>
    </source>
</evidence>
<dbReference type="InterPro" id="IPR023298">
    <property type="entry name" value="ATPase_P-typ_TM_dom_sf"/>
</dbReference>
<feature type="transmembrane region" description="Helical" evidence="11">
    <location>
        <begin position="346"/>
        <end position="364"/>
    </location>
</feature>
<dbReference type="InterPro" id="IPR027256">
    <property type="entry name" value="P-typ_ATPase_IB"/>
</dbReference>
<gene>
    <name evidence="13" type="ORF">SAMN05216190_105100</name>
</gene>
<dbReference type="SFLD" id="SFLDS00003">
    <property type="entry name" value="Haloacid_Dehalogenase"/>
    <property type="match status" value="1"/>
</dbReference>
<dbReference type="InterPro" id="IPR023299">
    <property type="entry name" value="ATPase_P-typ_cyto_dom_N"/>
</dbReference>
<dbReference type="RefSeq" id="WP_212632936.1">
    <property type="nucleotide sequence ID" value="NZ_FOWX01000005.1"/>
</dbReference>
<feature type="domain" description="HMA" evidence="12">
    <location>
        <begin position="11"/>
        <end position="77"/>
    </location>
</feature>
<dbReference type="InterPro" id="IPR036412">
    <property type="entry name" value="HAD-like_sf"/>
</dbReference>
<dbReference type="Proteomes" id="UP000198784">
    <property type="component" value="Unassembled WGS sequence"/>
</dbReference>
<keyword evidence="4 11" id="KW-0812">Transmembrane</keyword>
<dbReference type="InterPro" id="IPR001757">
    <property type="entry name" value="P_typ_ATPase"/>
</dbReference>
<keyword evidence="14" id="KW-1185">Reference proteome</keyword>
<dbReference type="InterPro" id="IPR044492">
    <property type="entry name" value="P_typ_ATPase_HD_dom"/>
</dbReference>
<dbReference type="GO" id="GO:0055070">
    <property type="term" value="P:copper ion homeostasis"/>
    <property type="evidence" value="ECO:0007669"/>
    <property type="project" value="TreeGrafter"/>
</dbReference>
<dbReference type="EMBL" id="FOWX01000005">
    <property type="protein sequence ID" value="SFP12783.1"/>
    <property type="molecule type" value="Genomic_DNA"/>
</dbReference>
<dbReference type="GO" id="GO:0060003">
    <property type="term" value="P:copper ion export"/>
    <property type="evidence" value="ECO:0007669"/>
    <property type="project" value="UniProtKB-ARBA"/>
</dbReference>
<dbReference type="GO" id="GO:0005507">
    <property type="term" value="F:copper ion binding"/>
    <property type="evidence" value="ECO:0007669"/>
    <property type="project" value="TreeGrafter"/>
</dbReference>
<dbReference type="Gene3D" id="3.40.50.1000">
    <property type="entry name" value="HAD superfamily/HAD-like"/>
    <property type="match status" value="1"/>
</dbReference>
<keyword evidence="9 11" id="KW-1133">Transmembrane helix</keyword>
<dbReference type="PROSITE" id="PS00154">
    <property type="entry name" value="ATPASE_E1_E2"/>
    <property type="match status" value="1"/>
</dbReference>
<feature type="transmembrane region" description="Helical" evidence="11">
    <location>
        <begin position="131"/>
        <end position="155"/>
    </location>
</feature>
<dbReference type="Gene3D" id="3.40.1110.10">
    <property type="entry name" value="Calcium-transporting ATPase, cytoplasmic domain N"/>
    <property type="match status" value="1"/>
</dbReference>
<dbReference type="SUPFAM" id="SSF56784">
    <property type="entry name" value="HAD-like"/>
    <property type="match status" value="1"/>
</dbReference>
<feature type="transmembrane region" description="Helical" evidence="11">
    <location>
        <begin position="390"/>
        <end position="412"/>
    </location>
</feature>
<evidence type="ECO:0000313" key="14">
    <source>
        <dbReference type="Proteomes" id="UP000198784"/>
    </source>
</evidence>
<evidence type="ECO:0000256" key="9">
    <source>
        <dbReference type="ARBA" id="ARBA00022989"/>
    </source>
</evidence>
<dbReference type="PRINTS" id="PR00941">
    <property type="entry name" value="CDATPASE"/>
</dbReference>
<feature type="transmembrane region" description="Helical" evidence="11">
    <location>
        <begin position="167"/>
        <end position="185"/>
    </location>
</feature>
<dbReference type="InterPro" id="IPR059000">
    <property type="entry name" value="ATPase_P-type_domA"/>
</dbReference>
<dbReference type="SUPFAM" id="SSF55008">
    <property type="entry name" value="HMA, heavy metal-associated domain"/>
    <property type="match status" value="1"/>
</dbReference>
<dbReference type="STRING" id="289003.SAMN05216190_105100"/>
<feature type="transmembrane region" description="Helical" evidence="11">
    <location>
        <begin position="105"/>
        <end position="125"/>
    </location>
</feature>
<dbReference type="InterPro" id="IPR036163">
    <property type="entry name" value="HMA_dom_sf"/>
</dbReference>
<evidence type="ECO:0000313" key="13">
    <source>
        <dbReference type="EMBL" id="SFP12783.1"/>
    </source>
</evidence>
<dbReference type="GO" id="GO:0005886">
    <property type="term" value="C:plasma membrane"/>
    <property type="evidence" value="ECO:0007669"/>
    <property type="project" value="UniProtKB-SubCell"/>
</dbReference>
<dbReference type="FunFam" id="2.70.150.10:FF:000020">
    <property type="entry name" value="Copper-exporting P-type ATPase A"/>
    <property type="match status" value="1"/>
</dbReference>
<evidence type="ECO:0000256" key="4">
    <source>
        <dbReference type="ARBA" id="ARBA00022692"/>
    </source>
</evidence>
<name>A0A1I5MT94_9PSED</name>
<evidence type="ECO:0000259" key="12">
    <source>
        <dbReference type="PROSITE" id="PS50846"/>
    </source>
</evidence>
<evidence type="ECO:0000256" key="10">
    <source>
        <dbReference type="ARBA" id="ARBA00023136"/>
    </source>
</evidence>
<keyword evidence="7 11" id="KW-0067">ATP-binding</keyword>
<keyword evidence="6 11" id="KW-0547">Nucleotide-binding</keyword>
<dbReference type="AlphaFoldDB" id="A0A1I5MT94"/>
<proteinExistence type="inferred from homology"/>
<dbReference type="Gene3D" id="3.30.70.100">
    <property type="match status" value="1"/>
</dbReference>
<dbReference type="InterPro" id="IPR006121">
    <property type="entry name" value="HMA_dom"/>
</dbReference>
<dbReference type="SFLD" id="SFLDG00002">
    <property type="entry name" value="C1.7:_P-type_atpase_like"/>
    <property type="match status" value="1"/>
</dbReference>
<dbReference type="GO" id="GO:0016887">
    <property type="term" value="F:ATP hydrolysis activity"/>
    <property type="evidence" value="ECO:0007669"/>
    <property type="project" value="InterPro"/>
</dbReference>